<dbReference type="AlphaFoldDB" id="A0A1M5NMN4"/>
<keyword evidence="6" id="KW-0479">Metal-binding</keyword>
<keyword evidence="9" id="KW-0249">Electron transport</keyword>
<keyword evidence="15" id="KW-1185">Reference proteome</keyword>
<evidence type="ECO:0000313" key="14">
    <source>
        <dbReference type="EMBL" id="SHG90821.1"/>
    </source>
</evidence>
<dbReference type="PANTHER" id="PTHR38604">
    <property type="entry name" value="PERIPLASMIC NITRATE REDUCTASE, ELECTRON TRANSFER SUBUNIT"/>
    <property type="match status" value="1"/>
</dbReference>
<feature type="region of interest" description="Disordered" evidence="12">
    <location>
        <begin position="31"/>
        <end position="51"/>
    </location>
</feature>
<feature type="chain" id="PRO_5012364186" description="Periplasmic nitrate reductase, electron transfer subunit" evidence="13">
    <location>
        <begin position="23"/>
        <end position="147"/>
    </location>
</feature>
<evidence type="ECO:0000256" key="4">
    <source>
        <dbReference type="ARBA" id="ARBA00022448"/>
    </source>
</evidence>
<accession>A0A1M5NMN4</accession>
<dbReference type="Proteomes" id="UP000184268">
    <property type="component" value="Unassembled WGS sequence"/>
</dbReference>
<evidence type="ECO:0000256" key="6">
    <source>
        <dbReference type="ARBA" id="ARBA00022723"/>
    </source>
</evidence>
<dbReference type="SUPFAM" id="SSF48695">
    <property type="entry name" value="Multiheme cytochromes"/>
    <property type="match status" value="1"/>
</dbReference>
<evidence type="ECO:0000256" key="9">
    <source>
        <dbReference type="ARBA" id="ARBA00022982"/>
    </source>
</evidence>
<feature type="signal peptide" evidence="13">
    <location>
        <begin position="1"/>
        <end position="22"/>
    </location>
</feature>
<dbReference type="Pfam" id="PF03892">
    <property type="entry name" value="NapB"/>
    <property type="match status" value="1"/>
</dbReference>
<dbReference type="InterPro" id="IPR036280">
    <property type="entry name" value="Multihaem_cyt_sf"/>
</dbReference>
<keyword evidence="4" id="KW-0813">Transport</keyword>
<dbReference type="OrthoDB" id="13290at2"/>
<evidence type="ECO:0000256" key="1">
    <source>
        <dbReference type="ARBA" id="ARBA00004418"/>
    </source>
</evidence>
<gene>
    <name evidence="14" type="ORF">SAMN02745129_1116</name>
</gene>
<comment type="subcellular location">
    <subcellularLocation>
        <location evidence="1">Periplasm</location>
    </subcellularLocation>
</comment>
<dbReference type="STRING" id="299255.SAMN02745129_1116"/>
<name>A0A1M5NMN4_9GAMM</name>
<dbReference type="EMBL" id="FQXG01000001">
    <property type="protein sequence ID" value="SHG90821.1"/>
    <property type="molecule type" value="Genomic_DNA"/>
</dbReference>
<evidence type="ECO:0000256" key="5">
    <source>
        <dbReference type="ARBA" id="ARBA00022617"/>
    </source>
</evidence>
<evidence type="ECO:0000256" key="11">
    <source>
        <dbReference type="ARBA" id="ARBA00031832"/>
    </source>
</evidence>
<evidence type="ECO:0000256" key="8">
    <source>
        <dbReference type="ARBA" id="ARBA00022764"/>
    </source>
</evidence>
<evidence type="ECO:0000256" key="12">
    <source>
        <dbReference type="SAM" id="MobiDB-lite"/>
    </source>
</evidence>
<organism evidence="14 15">
    <name type="scientific">Ferrimonas marina</name>
    <dbReference type="NCBI Taxonomy" id="299255"/>
    <lineage>
        <taxon>Bacteria</taxon>
        <taxon>Pseudomonadati</taxon>
        <taxon>Pseudomonadota</taxon>
        <taxon>Gammaproteobacteria</taxon>
        <taxon>Alteromonadales</taxon>
        <taxon>Ferrimonadaceae</taxon>
        <taxon>Ferrimonas</taxon>
    </lineage>
</organism>
<evidence type="ECO:0000313" key="15">
    <source>
        <dbReference type="Proteomes" id="UP000184268"/>
    </source>
</evidence>
<dbReference type="PROSITE" id="PS51257">
    <property type="entry name" value="PROKAR_LIPOPROTEIN"/>
    <property type="match status" value="1"/>
</dbReference>
<dbReference type="GO" id="GO:0042597">
    <property type="term" value="C:periplasmic space"/>
    <property type="evidence" value="ECO:0007669"/>
    <property type="project" value="UniProtKB-SubCell"/>
</dbReference>
<dbReference type="RefSeq" id="WP_073325541.1">
    <property type="nucleotide sequence ID" value="NZ_FQXG01000001.1"/>
</dbReference>
<keyword evidence="7 13" id="KW-0732">Signal</keyword>
<keyword evidence="10" id="KW-0408">Iron</keyword>
<keyword evidence="5" id="KW-0349">Heme</keyword>
<dbReference type="Gene3D" id="1.10.1130.10">
    <property type="entry name" value="Flavocytochrome C3, Chain A"/>
    <property type="match status" value="1"/>
</dbReference>
<dbReference type="InterPro" id="IPR005591">
    <property type="entry name" value="NapB"/>
</dbReference>
<reference evidence="14 15" key="1">
    <citation type="submission" date="2016-11" db="EMBL/GenBank/DDBJ databases">
        <authorList>
            <person name="Jaros S."/>
            <person name="Januszkiewicz K."/>
            <person name="Wedrychowicz H."/>
        </authorList>
    </citation>
    <scope>NUCLEOTIDE SEQUENCE [LARGE SCALE GENOMIC DNA]</scope>
    <source>
        <strain evidence="14 15">DSM 16917</strain>
    </source>
</reference>
<keyword evidence="8" id="KW-0574">Periplasm</keyword>
<dbReference type="PANTHER" id="PTHR38604:SF1">
    <property type="entry name" value="PERIPLASMIC NITRATE REDUCTASE, ELECTRON TRANSFER SUBUNIT"/>
    <property type="match status" value="1"/>
</dbReference>
<dbReference type="GO" id="GO:0009061">
    <property type="term" value="P:anaerobic respiration"/>
    <property type="evidence" value="ECO:0007669"/>
    <property type="project" value="InterPro"/>
</dbReference>
<evidence type="ECO:0000256" key="2">
    <source>
        <dbReference type="ARBA" id="ARBA00007368"/>
    </source>
</evidence>
<evidence type="ECO:0000256" key="13">
    <source>
        <dbReference type="SAM" id="SignalP"/>
    </source>
</evidence>
<comment type="similarity">
    <text evidence="2">Belongs to the NapB family.</text>
</comment>
<evidence type="ECO:0000256" key="7">
    <source>
        <dbReference type="ARBA" id="ARBA00022729"/>
    </source>
</evidence>
<dbReference type="GO" id="GO:0046872">
    <property type="term" value="F:metal ion binding"/>
    <property type="evidence" value="ECO:0007669"/>
    <property type="project" value="UniProtKB-KW"/>
</dbReference>
<sequence>MTSRLALLLLAATALTTGCSPADTQEAVAVPPPPVFSQRGETPVADNAPAPEMASYPSKGTAIARDFKNQPPLIPHKPDYPITAKRNTCQGCHAIDAKMDVQVTHSSHYLADGTLNGAYYFCNECHVAQADAVEPGGNHFAAPGYPQ</sequence>
<evidence type="ECO:0000256" key="10">
    <source>
        <dbReference type="ARBA" id="ARBA00023004"/>
    </source>
</evidence>
<protein>
    <recommendedName>
        <fullName evidence="3">Periplasmic nitrate reductase, electron transfer subunit</fullName>
    </recommendedName>
    <alternativeName>
        <fullName evidence="11">Diheme cytochrome c NapB</fullName>
    </alternativeName>
</protein>
<proteinExistence type="inferred from homology"/>
<evidence type="ECO:0000256" key="3">
    <source>
        <dbReference type="ARBA" id="ARBA00013773"/>
    </source>
</evidence>